<reference evidence="3" key="1">
    <citation type="submission" date="2023-06" db="EMBL/GenBank/DDBJ databases">
        <title>Genome-scale phylogeny and comparative genomics of the fungal order Sordariales.</title>
        <authorList>
            <consortium name="Lawrence Berkeley National Laboratory"/>
            <person name="Hensen N."/>
            <person name="Bonometti L."/>
            <person name="Westerberg I."/>
            <person name="Brannstrom I.O."/>
            <person name="Guillou S."/>
            <person name="Cros-Aarteil S."/>
            <person name="Calhoun S."/>
            <person name="Haridas S."/>
            <person name="Kuo A."/>
            <person name="Mondo S."/>
            <person name="Pangilinan J."/>
            <person name="Riley R."/>
            <person name="Labutti K."/>
            <person name="Andreopoulos B."/>
            <person name="Lipzen A."/>
            <person name="Chen C."/>
            <person name="Yanf M."/>
            <person name="Daum C."/>
            <person name="Ng V."/>
            <person name="Clum A."/>
            <person name="Steindorff A."/>
            <person name="Ohm R."/>
            <person name="Martin F."/>
            <person name="Silar P."/>
            <person name="Natvig D."/>
            <person name="Lalanne C."/>
            <person name="Gautier V."/>
            <person name="Ament-Velasquez S.L."/>
            <person name="Kruys A."/>
            <person name="Hutchinson M.I."/>
            <person name="Powell A.J."/>
            <person name="Barry K."/>
            <person name="Miller A.N."/>
            <person name="Grigoriev I.V."/>
            <person name="Debuchy R."/>
            <person name="Gladieux P."/>
            <person name="Thoren M.H."/>
            <person name="Johannesson H."/>
        </authorList>
    </citation>
    <scope>NUCLEOTIDE SEQUENCE</scope>
    <source>
        <strain evidence="3">CBS 307.81</strain>
    </source>
</reference>
<dbReference type="AlphaFoldDB" id="A0AA40DBL6"/>
<proteinExistence type="predicted"/>
<organism evidence="3 4">
    <name type="scientific">Cercophora samala</name>
    <dbReference type="NCBI Taxonomy" id="330535"/>
    <lineage>
        <taxon>Eukaryota</taxon>
        <taxon>Fungi</taxon>
        <taxon>Dikarya</taxon>
        <taxon>Ascomycota</taxon>
        <taxon>Pezizomycotina</taxon>
        <taxon>Sordariomycetes</taxon>
        <taxon>Sordariomycetidae</taxon>
        <taxon>Sordariales</taxon>
        <taxon>Lasiosphaeriaceae</taxon>
        <taxon>Cercophora</taxon>
    </lineage>
</organism>
<name>A0AA40DBL6_9PEZI</name>
<dbReference type="EMBL" id="JAULSY010000047">
    <property type="protein sequence ID" value="KAK0669047.1"/>
    <property type="molecule type" value="Genomic_DNA"/>
</dbReference>
<keyword evidence="2" id="KW-1133">Transmembrane helix</keyword>
<gene>
    <name evidence="3" type="ORF">QBC41DRAFT_112348</name>
</gene>
<keyword evidence="2" id="KW-0472">Membrane</keyword>
<keyword evidence="2" id="KW-0812">Transmembrane</keyword>
<feature type="transmembrane region" description="Helical" evidence="2">
    <location>
        <begin position="36"/>
        <end position="56"/>
    </location>
</feature>
<protein>
    <submittedName>
        <fullName evidence="3">Uncharacterized protein</fullName>
    </submittedName>
</protein>
<evidence type="ECO:0000256" key="1">
    <source>
        <dbReference type="SAM" id="MobiDB-lite"/>
    </source>
</evidence>
<accession>A0AA40DBL6</accession>
<dbReference type="Proteomes" id="UP001174997">
    <property type="component" value="Unassembled WGS sequence"/>
</dbReference>
<feature type="region of interest" description="Disordered" evidence="1">
    <location>
        <begin position="85"/>
        <end position="104"/>
    </location>
</feature>
<comment type="caution">
    <text evidence="3">The sequence shown here is derived from an EMBL/GenBank/DDBJ whole genome shotgun (WGS) entry which is preliminary data.</text>
</comment>
<evidence type="ECO:0000313" key="3">
    <source>
        <dbReference type="EMBL" id="KAK0669047.1"/>
    </source>
</evidence>
<evidence type="ECO:0000313" key="4">
    <source>
        <dbReference type="Proteomes" id="UP001174997"/>
    </source>
</evidence>
<sequence>MAPLLLLSLLDSIIPPETPRLQPRRYFSNGTVNPLAIGLGAGLGIPFIVGVILLYWREELKKKKRKEEREAEEEIYNSRLRGQAAQLGAGKTTEPRRPLAAAKKVAAVDRPLGVPAGPGGGDRPRNLGLLDITTPLPNREPSPDAQGDASTGAAVPTTETTAVNGSEPAITEPPPAYSKYKPGLLDV</sequence>
<keyword evidence="4" id="KW-1185">Reference proteome</keyword>
<feature type="region of interest" description="Disordered" evidence="1">
    <location>
        <begin position="110"/>
        <end position="187"/>
    </location>
</feature>
<evidence type="ECO:0000256" key="2">
    <source>
        <dbReference type="SAM" id="Phobius"/>
    </source>
</evidence>